<organism evidence="5 6">
    <name type="scientific">Lophiostoma macrostomum CBS 122681</name>
    <dbReference type="NCBI Taxonomy" id="1314788"/>
    <lineage>
        <taxon>Eukaryota</taxon>
        <taxon>Fungi</taxon>
        <taxon>Dikarya</taxon>
        <taxon>Ascomycota</taxon>
        <taxon>Pezizomycotina</taxon>
        <taxon>Dothideomycetes</taxon>
        <taxon>Pleosporomycetidae</taxon>
        <taxon>Pleosporales</taxon>
        <taxon>Lophiostomataceae</taxon>
        <taxon>Lophiostoma</taxon>
    </lineage>
</organism>
<feature type="chain" id="PRO_5025706540" description="Carboxylic ester hydrolase" evidence="3">
    <location>
        <begin position="19"/>
        <end position="564"/>
    </location>
</feature>
<dbReference type="InterPro" id="IPR002018">
    <property type="entry name" value="CarbesteraseB"/>
</dbReference>
<dbReference type="EMBL" id="MU004317">
    <property type="protein sequence ID" value="KAF2658155.1"/>
    <property type="molecule type" value="Genomic_DNA"/>
</dbReference>
<keyword evidence="2 3" id="KW-0378">Hydrolase</keyword>
<gene>
    <name evidence="5" type="ORF">K491DRAFT_653299</name>
</gene>
<evidence type="ECO:0000256" key="1">
    <source>
        <dbReference type="ARBA" id="ARBA00005964"/>
    </source>
</evidence>
<keyword evidence="3" id="KW-0732">Signal</keyword>
<dbReference type="Proteomes" id="UP000799324">
    <property type="component" value="Unassembled WGS sequence"/>
</dbReference>
<dbReference type="SUPFAM" id="SSF53474">
    <property type="entry name" value="alpha/beta-Hydrolases"/>
    <property type="match status" value="1"/>
</dbReference>
<keyword evidence="6" id="KW-1185">Reference proteome</keyword>
<name>A0A6A6TDS8_9PLEO</name>
<comment type="similarity">
    <text evidence="1 3">Belongs to the type-B carboxylesterase/lipase family.</text>
</comment>
<dbReference type="InterPro" id="IPR029058">
    <property type="entry name" value="AB_hydrolase_fold"/>
</dbReference>
<reference evidence="5" key="1">
    <citation type="journal article" date="2020" name="Stud. Mycol.">
        <title>101 Dothideomycetes genomes: a test case for predicting lifestyles and emergence of pathogens.</title>
        <authorList>
            <person name="Haridas S."/>
            <person name="Albert R."/>
            <person name="Binder M."/>
            <person name="Bloem J."/>
            <person name="Labutti K."/>
            <person name="Salamov A."/>
            <person name="Andreopoulos B."/>
            <person name="Baker S."/>
            <person name="Barry K."/>
            <person name="Bills G."/>
            <person name="Bluhm B."/>
            <person name="Cannon C."/>
            <person name="Castanera R."/>
            <person name="Culley D."/>
            <person name="Daum C."/>
            <person name="Ezra D."/>
            <person name="Gonzalez J."/>
            <person name="Henrissat B."/>
            <person name="Kuo A."/>
            <person name="Liang C."/>
            <person name="Lipzen A."/>
            <person name="Lutzoni F."/>
            <person name="Magnuson J."/>
            <person name="Mondo S."/>
            <person name="Nolan M."/>
            <person name="Ohm R."/>
            <person name="Pangilinan J."/>
            <person name="Park H.-J."/>
            <person name="Ramirez L."/>
            <person name="Alfaro M."/>
            <person name="Sun H."/>
            <person name="Tritt A."/>
            <person name="Yoshinaga Y."/>
            <person name="Zwiers L.-H."/>
            <person name="Turgeon B."/>
            <person name="Goodwin S."/>
            <person name="Spatafora J."/>
            <person name="Crous P."/>
            <person name="Grigoriev I."/>
        </authorList>
    </citation>
    <scope>NUCLEOTIDE SEQUENCE</scope>
    <source>
        <strain evidence="5">CBS 122681</strain>
    </source>
</reference>
<dbReference type="PROSITE" id="PS00941">
    <property type="entry name" value="CARBOXYLESTERASE_B_2"/>
    <property type="match status" value="1"/>
</dbReference>
<sequence length="564" mass="60600">MRTQILISLVLWARTALAVAPLVDLGYAKYSGRVVGDGTTQWLGIRYAAPPLGRLRFTAPQRPLNTSGIQDATKFGPICLPCSPTDWTMKPSTHFTVDEDCLYVNVFAPSNASSSSPSLLPVMFFIQGGGFGSNSNANYNGSDLARKGNMIVVSMNYRVGPFGFLQSEELDKEGGLNAGIRDQILALEWVRENVGKFGGNASHVVLNGDSAGAMSLVILMTSPIIIATQPPLFIGAISESVFETSLTTLAQGSQKYACLLSATSCRNTTTTTIPESLASISRSISTDSLSCLRTLNATALQTNCSFGPHFDGNLITKTATEAFESGQYVKVPSIFGATTEEGAKDMGTQFINSTAEANAVFKTKFPGLTNASIDALDRMYLGGNGSWPVFANDGKLWRPMSNAVTEFGPVCLDRYFQNIFAKDGVPSWTYNYAVLDPENEAKGYGAYHTVEIHATWGPNNTDGNPPKSYLPSSSNAPIVSTIQHYWISFIAHLDPNTARLASAPAWGPWNAGADVAGQRLFVRTNETRMQDMPAEQVRRCEALGGLVRAAERGGGADVEVVWDG</sequence>
<accession>A0A6A6TDS8</accession>
<dbReference type="OrthoDB" id="408631at2759"/>
<dbReference type="Gene3D" id="3.40.50.1820">
    <property type="entry name" value="alpha/beta hydrolase"/>
    <property type="match status" value="1"/>
</dbReference>
<dbReference type="AlphaFoldDB" id="A0A6A6TDS8"/>
<evidence type="ECO:0000256" key="3">
    <source>
        <dbReference type="RuleBase" id="RU361235"/>
    </source>
</evidence>
<dbReference type="InterPro" id="IPR050309">
    <property type="entry name" value="Type-B_Carboxylest/Lipase"/>
</dbReference>
<dbReference type="PROSITE" id="PS00122">
    <property type="entry name" value="CARBOXYLESTERASE_B_1"/>
    <property type="match status" value="1"/>
</dbReference>
<protein>
    <recommendedName>
        <fullName evidence="3">Carboxylic ester hydrolase</fullName>
        <ecNumber evidence="3">3.1.1.-</ecNumber>
    </recommendedName>
</protein>
<feature type="signal peptide" evidence="3">
    <location>
        <begin position="1"/>
        <end position="18"/>
    </location>
</feature>
<proteinExistence type="inferred from homology"/>
<evidence type="ECO:0000313" key="5">
    <source>
        <dbReference type="EMBL" id="KAF2658155.1"/>
    </source>
</evidence>
<dbReference type="InterPro" id="IPR019819">
    <property type="entry name" value="Carboxylesterase_B_CS"/>
</dbReference>
<dbReference type="GO" id="GO:0016787">
    <property type="term" value="F:hydrolase activity"/>
    <property type="evidence" value="ECO:0007669"/>
    <property type="project" value="UniProtKB-KW"/>
</dbReference>
<dbReference type="EC" id="3.1.1.-" evidence="3"/>
<dbReference type="InterPro" id="IPR019826">
    <property type="entry name" value="Carboxylesterase_B_AS"/>
</dbReference>
<dbReference type="PANTHER" id="PTHR11559">
    <property type="entry name" value="CARBOXYLESTERASE"/>
    <property type="match status" value="1"/>
</dbReference>
<evidence type="ECO:0000313" key="6">
    <source>
        <dbReference type="Proteomes" id="UP000799324"/>
    </source>
</evidence>
<evidence type="ECO:0000256" key="2">
    <source>
        <dbReference type="ARBA" id="ARBA00022801"/>
    </source>
</evidence>
<evidence type="ECO:0000259" key="4">
    <source>
        <dbReference type="Pfam" id="PF00135"/>
    </source>
</evidence>
<dbReference type="Pfam" id="PF00135">
    <property type="entry name" value="COesterase"/>
    <property type="match status" value="1"/>
</dbReference>
<feature type="domain" description="Carboxylesterase type B" evidence="4">
    <location>
        <begin position="30"/>
        <end position="527"/>
    </location>
</feature>